<organism evidence="7 8">
    <name type="scientific">[Mycobacterium] manitobense</name>
    <dbReference type="NCBI Taxonomy" id="190147"/>
    <lineage>
        <taxon>Bacteria</taxon>
        <taxon>Bacillati</taxon>
        <taxon>Actinomycetota</taxon>
        <taxon>Actinomycetes</taxon>
        <taxon>Mycobacteriales</taxon>
        <taxon>Mycobacteriaceae</taxon>
        <taxon>Mycolicibacterium</taxon>
    </lineage>
</organism>
<dbReference type="AlphaFoldDB" id="A0A9X3BYT6"/>
<dbReference type="Pfam" id="PF13545">
    <property type="entry name" value="HTH_Crp_2"/>
    <property type="match status" value="1"/>
</dbReference>
<dbReference type="InterPro" id="IPR007324">
    <property type="entry name" value="Sugar-bd_dom_put"/>
</dbReference>
<name>A0A9X3BYT6_9MYCO</name>
<proteinExistence type="inferred from homology"/>
<keyword evidence="3" id="KW-0238">DNA-binding</keyword>
<gene>
    <name evidence="7" type="ORF">H7I41_27170</name>
</gene>
<dbReference type="InterPro" id="IPR037171">
    <property type="entry name" value="NagB/RpiA_transferase-like"/>
</dbReference>
<evidence type="ECO:0000256" key="3">
    <source>
        <dbReference type="ARBA" id="ARBA00023125"/>
    </source>
</evidence>
<keyword evidence="4" id="KW-0804">Transcription</keyword>
<dbReference type="InterPro" id="IPR012318">
    <property type="entry name" value="HTH_CRP"/>
</dbReference>
<dbReference type="InterPro" id="IPR051054">
    <property type="entry name" value="SorC_transcr_regulators"/>
</dbReference>
<evidence type="ECO:0000313" key="7">
    <source>
        <dbReference type="EMBL" id="MCV7173611.1"/>
    </source>
</evidence>
<dbReference type="GO" id="GO:0006355">
    <property type="term" value="P:regulation of DNA-templated transcription"/>
    <property type="evidence" value="ECO:0007669"/>
    <property type="project" value="InterPro"/>
</dbReference>
<feature type="domain" description="Sugar-binding" evidence="5">
    <location>
        <begin position="140"/>
        <end position="353"/>
    </location>
</feature>
<dbReference type="EMBL" id="JACKSJ010000247">
    <property type="protein sequence ID" value="MCV7173611.1"/>
    <property type="molecule type" value="Genomic_DNA"/>
</dbReference>
<evidence type="ECO:0000256" key="2">
    <source>
        <dbReference type="ARBA" id="ARBA00023015"/>
    </source>
</evidence>
<protein>
    <submittedName>
        <fullName evidence="7">Helix-turn-helix domain-containing protein</fullName>
    </submittedName>
</protein>
<comment type="similarity">
    <text evidence="1">Belongs to the SorC transcriptional regulatory family.</text>
</comment>
<dbReference type="InterPro" id="IPR036388">
    <property type="entry name" value="WH-like_DNA-bd_sf"/>
</dbReference>
<dbReference type="PANTHER" id="PTHR34294">
    <property type="entry name" value="TRANSCRIPTIONAL REGULATOR-RELATED"/>
    <property type="match status" value="1"/>
</dbReference>
<comment type="caution">
    <text evidence="7">The sequence shown here is derived from an EMBL/GenBank/DDBJ whole genome shotgun (WGS) entry which is preliminary data.</text>
</comment>
<evidence type="ECO:0000259" key="6">
    <source>
        <dbReference type="Pfam" id="PF13545"/>
    </source>
</evidence>
<dbReference type="Pfam" id="PF04198">
    <property type="entry name" value="Sugar-bind"/>
    <property type="match status" value="1"/>
</dbReference>
<dbReference type="Gene3D" id="1.10.10.10">
    <property type="entry name" value="Winged helix-like DNA-binding domain superfamily/Winged helix DNA-binding domain"/>
    <property type="match status" value="1"/>
</dbReference>
<dbReference type="Proteomes" id="UP001140293">
    <property type="component" value="Unassembled WGS sequence"/>
</dbReference>
<dbReference type="GO" id="GO:0003677">
    <property type="term" value="F:DNA binding"/>
    <property type="evidence" value="ECO:0007669"/>
    <property type="project" value="UniProtKB-KW"/>
</dbReference>
<evidence type="ECO:0000259" key="5">
    <source>
        <dbReference type="Pfam" id="PF04198"/>
    </source>
</evidence>
<reference evidence="7" key="1">
    <citation type="submission" date="2020-07" db="EMBL/GenBank/DDBJ databases">
        <authorList>
            <person name="Pettersson B.M.F."/>
            <person name="Behra P.R.K."/>
            <person name="Ramesh M."/>
            <person name="Das S."/>
            <person name="Dasgupta S."/>
            <person name="Kirsebom L.A."/>
        </authorList>
    </citation>
    <scope>NUCLEOTIDE SEQUENCE</scope>
    <source>
        <strain evidence="7">DSM 44615</strain>
    </source>
</reference>
<feature type="domain" description="HTH crp-type" evidence="6">
    <location>
        <begin position="60"/>
        <end position="91"/>
    </location>
</feature>
<evidence type="ECO:0000256" key="4">
    <source>
        <dbReference type="ARBA" id="ARBA00023163"/>
    </source>
</evidence>
<keyword evidence="2" id="KW-0805">Transcription regulation</keyword>
<dbReference type="PANTHER" id="PTHR34294:SF1">
    <property type="entry name" value="TRANSCRIPTIONAL REGULATOR LSRR"/>
    <property type="match status" value="1"/>
</dbReference>
<accession>A0A9X3BYT6</accession>
<dbReference type="Gene3D" id="3.40.50.1360">
    <property type="match status" value="1"/>
</dbReference>
<evidence type="ECO:0000256" key="1">
    <source>
        <dbReference type="ARBA" id="ARBA00010466"/>
    </source>
</evidence>
<dbReference type="GO" id="GO:0030246">
    <property type="term" value="F:carbohydrate binding"/>
    <property type="evidence" value="ECO:0007669"/>
    <property type="project" value="InterPro"/>
</dbReference>
<evidence type="ECO:0000313" key="8">
    <source>
        <dbReference type="Proteomes" id="UP001140293"/>
    </source>
</evidence>
<reference evidence="7" key="2">
    <citation type="journal article" date="2022" name="BMC Genomics">
        <title>Comparative genome analysis of mycobacteria focusing on tRNA and non-coding RNA.</title>
        <authorList>
            <person name="Behra P.R.K."/>
            <person name="Pettersson B.M.F."/>
            <person name="Ramesh M."/>
            <person name="Das S."/>
            <person name="Dasgupta S."/>
            <person name="Kirsebom L.A."/>
        </authorList>
    </citation>
    <scope>NUCLEOTIDE SEQUENCE</scope>
    <source>
        <strain evidence="7">DSM 44615</strain>
    </source>
</reference>
<sequence length="360" mass="38054">MRICSGIRVQAACRWHTRCVPRPAQPVSPAGVDGAAADADAGHFSASLLYTAAKLYYTEDATQADVAAQLGTSRATVSRLLAEAKRRGIVRIEVVPPAEVATGDLSDRLMRALALTTVFLSHPLPNPGPGRTIVDVMGAALAPAVGRALGAAGLLPGDVLLVSSGRTVYEVAQYEMHALPGVLVAPTVGGNDQPEEWYQTNEITRLVANRVNGRPNYLFAPALPGADLYPSLLNDPSIQRVLHLWPHARCALMGVGAPPLMRSDIPRFVPTRSTSLRAAVGDVCSRFYDRDGEPVEFDGSDRLIAVELDALRHIPVTIAVAVGPDKVESIIAGARGGYFNQLVTDPATAAAILDALDHAA</sequence>
<dbReference type="SUPFAM" id="SSF100950">
    <property type="entry name" value="NagB/RpiA/CoA transferase-like"/>
    <property type="match status" value="1"/>
</dbReference>
<keyword evidence="8" id="KW-1185">Reference proteome</keyword>